<evidence type="ECO:0000313" key="3">
    <source>
        <dbReference type="Proteomes" id="UP000239736"/>
    </source>
</evidence>
<feature type="domain" description="YgjP-like metallopeptidase" evidence="1">
    <location>
        <begin position="24"/>
        <end position="218"/>
    </location>
</feature>
<comment type="caution">
    <text evidence="2">The sequence shown here is derived from an EMBL/GenBank/DDBJ whole genome shotgun (WGS) entry which is preliminary data.</text>
</comment>
<dbReference type="Proteomes" id="UP000239736">
    <property type="component" value="Unassembled WGS sequence"/>
</dbReference>
<sequence length="229" mass="25664">MTRHILPGDPPITITLRKSARARRYSLRVSRLDGRVTLSVPALGTDQEAIDFARQKEPWLRRVLQQAGEGRPVVIGGSLPFEGRQLIVAEGAMRAPVVMDDKILLPSGARPGPVLKAFLKASARERLWSASHDFASRLGREFSRITLRDTRSRWGSCTSDGRLMYSWRLVMAPLPVLRYVAAHEVAHLVHMDHSPRFWSVVAELMPDYAEHRAWLKQNGGALLLVDFGA</sequence>
<name>A0A2S5JL66_9RHOB</name>
<dbReference type="Gene3D" id="3.30.2010.10">
    <property type="entry name" value="Metalloproteases ('zincins'), catalytic domain"/>
    <property type="match status" value="1"/>
</dbReference>
<evidence type="ECO:0000313" key="2">
    <source>
        <dbReference type="EMBL" id="PPB82163.1"/>
    </source>
</evidence>
<dbReference type="OrthoDB" id="9795402at2"/>
<dbReference type="RefSeq" id="WP_104068751.1">
    <property type="nucleotide sequence ID" value="NZ_PRDS01000001.1"/>
</dbReference>
<dbReference type="PANTHER" id="PTHR30399:SF1">
    <property type="entry name" value="UTP PYROPHOSPHATASE"/>
    <property type="match status" value="1"/>
</dbReference>
<proteinExistence type="predicted"/>
<dbReference type="EMBL" id="PRDS01000001">
    <property type="protein sequence ID" value="PPB82163.1"/>
    <property type="molecule type" value="Genomic_DNA"/>
</dbReference>
<dbReference type="CDD" id="cd07344">
    <property type="entry name" value="M48_yhfN_like"/>
    <property type="match status" value="1"/>
</dbReference>
<keyword evidence="3" id="KW-1185">Reference proteome</keyword>
<gene>
    <name evidence="2" type="ORF">LV82_00085</name>
</gene>
<evidence type="ECO:0000259" key="1">
    <source>
        <dbReference type="Pfam" id="PF01863"/>
    </source>
</evidence>
<reference evidence="2 3" key="1">
    <citation type="submission" date="2018-01" db="EMBL/GenBank/DDBJ databases">
        <title>Genomic Encyclopedia of Archaeal and Bacterial Type Strains, Phase II (KMG-II): from individual species to whole genera.</title>
        <authorList>
            <person name="Goeker M."/>
        </authorList>
    </citation>
    <scope>NUCLEOTIDE SEQUENCE [LARGE SCALE GENOMIC DNA]</scope>
    <source>
        <strain evidence="2 3">DSM 12048</strain>
    </source>
</reference>
<protein>
    <recommendedName>
        <fullName evidence="1">YgjP-like metallopeptidase domain-containing protein</fullName>
    </recommendedName>
</protein>
<dbReference type="AlphaFoldDB" id="A0A2S5JL66"/>
<dbReference type="InterPro" id="IPR053136">
    <property type="entry name" value="UTP_pyrophosphatase-like"/>
</dbReference>
<accession>A0A2S5JL66</accession>
<organism evidence="2 3">
    <name type="scientific">Albidovulum inexpectatum</name>
    <dbReference type="NCBI Taxonomy" id="196587"/>
    <lineage>
        <taxon>Bacteria</taxon>
        <taxon>Pseudomonadati</taxon>
        <taxon>Pseudomonadota</taxon>
        <taxon>Alphaproteobacteria</taxon>
        <taxon>Rhodobacterales</taxon>
        <taxon>Paracoccaceae</taxon>
        <taxon>Albidovulum</taxon>
    </lineage>
</organism>
<dbReference type="PANTHER" id="PTHR30399">
    <property type="entry name" value="UNCHARACTERIZED PROTEIN YGJP"/>
    <property type="match status" value="1"/>
</dbReference>
<dbReference type="InterPro" id="IPR002725">
    <property type="entry name" value="YgjP-like_metallopeptidase"/>
</dbReference>
<dbReference type="Pfam" id="PF01863">
    <property type="entry name" value="YgjP-like"/>
    <property type="match status" value="1"/>
</dbReference>